<dbReference type="SUPFAM" id="SSF52025">
    <property type="entry name" value="PA domain"/>
    <property type="match status" value="1"/>
</dbReference>
<evidence type="ECO:0000256" key="7">
    <source>
        <dbReference type="ARBA" id="ARBA00022825"/>
    </source>
</evidence>
<comment type="caution">
    <text evidence="15">The sequence shown here is derived from an EMBL/GenBank/DDBJ whole genome shotgun (WGS) entry which is preliminary data.</text>
</comment>
<dbReference type="PRINTS" id="PR00723">
    <property type="entry name" value="SUBTILISIN"/>
</dbReference>
<dbReference type="InterPro" id="IPR022398">
    <property type="entry name" value="Peptidase_S8_His-AS"/>
</dbReference>
<feature type="chain" id="PRO_5040407876" description="Peptidase S8/S53 domain-containing protein" evidence="11">
    <location>
        <begin position="19"/>
        <end position="868"/>
    </location>
</feature>
<evidence type="ECO:0000256" key="11">
    <source>
        <dbReference type="SAM" id="SignalP"/>
    </source>
</evidence>
<reference evidence="15" key="1">
    <citation type="journal article" date="2020" name="Fungal Divers.">
        <title>Resolving the Mortierellaceae phylogeny through synthesis of multi-gene phylogenetics and phylogenomics.</title>
        <authorList>
            <person name="Vandepol N."/>
            <person name="Liber J."/>
            <person name="Desiro A."/>
            <person name="Na H."/>
            <person name="Kennedy M."/>
            <person name="Barry K."/>
            <person name="Grigoriev I.V."/>
            <person name="Miller A.N."/>
            <person name="O'Donnell K."/>
            <person name="Stajich J.E."/>
            <person name="Bonito G."/>
        </authorList>
    </citation>
    <scope>NUCLEOTIDE SEQUENCE</scope>
    <source>
        <strain evidence="15">CK1249</strain>
    </source>
</reference>
<dbReference type="InterPro" id="IPR050131">
    <property type="entry name" value="Peptidase_S8_subtilisin-like"/>
</dbReference>
<dbReference type="CDD" id="cd02120">
    <property type="entry name" value="PA_subtilisin_like"/>
    <property type="match status" value="1"/>
</dbReference>
<accession>A0A9P6M4Z3</accession>
<dbReference type="GO" id="GO:0005615">
    <property type="term" value="C:extracellular space"/>
    <property type="evidence" value="ECO:0007669"/>
    <property type="project" value="TreeGrafter"/>
</dbReference>
<evidence type="ECO:0000256" key="2">
    <source>
        <dbReference type="ARBA" id="ARBA00022512"/>
    </source>
</evidence>
<dbReference type="Gene3D" id="3.40.50.200">
    <property type="entry name" value="Peptidase S8/S53 domain"/>
    <property type="match status" value="2"/>
</dbReference>
<dbReference type="GO" id="GO:0016020">
    <property type="term" value="C:membrane"/>
    <property type="evidence" value="ECO:0007669"/>
    <property type="project" value="InterPro"/>
</dbReference>
<dbReference type="PROSITE" id="PS00138">
    <property type="entry name" value="SUBTILASE_SER"/>
    <property type="match status" value="1"/>
</dbReference>
<evidence type="ECO:0000259" key="13">
    <source>
        <dbReference type="Pfam" id="PF02225"/>
    </source>
</evidence>
<keyword evidence="3" id="KW-0964">Secreted</keyword>
<evidence type="ECO:0000256" key="10">
    <source>
        <dbReference type="RuleBase" id="RU003355"/>
    </source>
</evidence>
<dbReference type="GO" id="GO:0006508">
    <property type="term" value="P:proteolysis"/>
    <property type="evidence" value="ECO:0007669"/>
    <property type="project" value="UniProtKB-KW"/>
</dbReference>
<evidence type="ECO:0000259" key="12">
    <source>
        <dbReference type="Pfam" id="PF00082"/>
    </source>
</evidence>
<keyword evidence="7 9" id="KW-0720">Serine protease</keyword>
<evidence type="ECO:0000256" key="3">
    <source>
        <dbReference type="ARBA" id="ARBA00022525"/>
    </source>
</evidence>
<dbReference type="Proteomes" id="UP000738359">
    <property type="component" value="Unassembled WGS sequence"/>
</dbReference>
<keyword evidence="5 11" id="KW-0732">Signal</keyword>
<feature type="active site" description="Charge relay system" evidence="8 9">
    <location>
        <position position="203"/>
    </location>
</feature>
<feature type="active site" description="Charge relay system" evidence="8 9">
    <location>
        <position position="145"/>
    </location>
</feature>
<evidence type="ECO:0000256" key="8">
    <source>
        <dbReference type="PIRSR" id="PIRSR615500-1"/>
    </source>
</evidence>
<evidence type="ECO:0000313" key="16">
    <source>
        <dbReference type="Proteomes" id="UP000738359"/>
    </source>
</evidence>
<dbReference type="EMBL" id="JAAAHY010000227">
    <property type="protein sequence ID" value="KAF9965729.1"/>
    <property type="molecule type" value="Genomic_DNA"/>
</dbReference>
<proteinExistence type="inferred from homology"/>
<keyword evidence="16" id="KW-1185">Reference proteome</keyword>
<keyword evidence="2" id="KW-0134">Cell wall</keyword>
<organism evidence="15 16">
    <name type="scientific">Mortierella alpina</name>
    <name type="common">Oleaginous fungus</name>
    <name type="synonym">Mortierella renispora</name>
    <dbReference type="NCBI Taxonomy" id="64518"/>
    <lineage>
        <taxon>Eukaryota</taxon>
        <taxon>Fungi</taxon>
        <taxon>Fungi incertae sedis</taxon>
        <taxon>Mucoromycota</taxon>
        <taxon>Mortierellomycotina</taxon>
        <taxon>Mortierellomycetes</taxon>
        <taxon>Mortierellales</taxon>
        <taxon>Mortierellaceae</taxon>
        <taxon>Mortierella</taxon>
    </lineage>
</organism>
<dbReference type="Pfam" id="PF02225">
    <property type="entry name" value="PA"/>
    <property type="match status" value="1"/>
</dbReference>
<feature type="domain" description="Peptidase S8/S53" evidence="12">
    <location>
        <begin position="136"/>
        <end position="560"/>
    </location>
</feature>
<sequence length="868" mass="91971">MKITAILSTLAAATLVSAGKFHELPESIRTVPRGYIIEYQDGVRHNDAHNSLRTKNVDYKVRNEYGIFNGAAISVNSKHDGKDIASMAGVKNVWPITLHSIPKTKKGTKKPTDPETASLHHMTGVDLVHQKYKLTGKGIKVGVIDTGIDYKHPAFAAAGADAGCFARYGKNCRVAHGWDFVGDDYTGDNTPKPDSDPMDCQGHGSHVAGIIGADARHIKASPKPPQPFVGVAPEVTLGAYRIFGCDGNAGDDVIMAAMEMAFNDGMDIINMSLGGGSSYKTNPQAVLGDKLVARGMVLAAAAGNDGSQGVWMVSDTGLGDLSSSVASFDNIDGRYSSFSYAGALHPYAPSEAWGKNIDLPASATLVPIFEKDGTLSDGCDETRYAGINVKGKIVLTLGDVTRCKSGGRGTIAKTAGAAGILIQSTPFGLSALGGNPEFPMAAIEFKAGEELLAAYKKNANATFTWNNKQSNFLIEGGGSPSDFSSFGLDGELRSKPDLAAPGGNILSTFPLAKGGYSVLSGTSMATPYVAGSHALYMQAKHAKPRGDEIRKVFKNTATISKNYGSKSFTSVAKQGGGLINVLRAIETTTSITPDHIDLLDTNHLRKSVKITLKNNGKRTETYTLTHVPADALNSYPKGNSFPLPTPLIEADYASVSFSQGKVKIPAGKSAKITLRFKEPKAGKAAQFPIYSGYVVATPASKGSVAVQVPYTGLKGDVSKVPIMDTDEGFPVLQAVNAAGNLTDIPKGDFKFDMKKFTPVVLTRLGSHTPSFEIRVFDAQKKNFVGYMSTKTSGSAVGSTGRQKNVDDEGHMVFSPWLWTGDVLTAANSTEPTTLASGAYQIVVASQRKLTPGVYPKDFETFDLGTIKF</sequence>
<dbReference type="InterPro" id="IPR015500">
    <property type="entry name" value="Peptidase_S8_subtilisin-rel"/>
</dbReference>
<dbReference type="InterPro" id="IPR000209">
    <property type="entry name" value="Peptidase_S8/S53_dom"/>
</dbReference>
<protein>
    <recommendedName>
        <fullName evidence="17">Peptidase S8/S53 domain-containing protein</fullName>
    </recommendedName>
</protein>
<dbReference type="PROSITE" id="PS00136">
    <property type="entry name" value="SUBTILASE_ASP"/>
    <property type="match status" value="1"/>
</dbReference>
<dbReference type="PROSITE" id="PS51892">
    <property type="entry name" value="SUBTILASE"/>
    <property type="match status" value="1"/>
</dbReference>
<dbReference type="PROSITE" id="PS00137">
    <property type="entry name" value="SUBTILASE_HIS"/>
    <property type="match status" value="1"/>
</dbReference>
<dbReference type="Gene3D" id="2.60.40.1710">
    <property type="entry name" value="Subtilisin-like superfamily"/>
    <property type="match status" value="1"/>
</dbReference>
<evidence type="ECO:0000256" key="6">
    <source>
        <dbReference type="ARBA" id="ARBA00022801"/>
    </source>
</evidence>
<feature type="domain" description="PA" evidence="13">
    <location>
        <begin position="365"/>
        <end position="451"/>
    </location>
</feature>
<gene>
    <name evidence="15" type="ORF">BGZ70_004242</name>
</gene>
<evidence type="ECO:0000256" key="4">
    <source>
        <dbReference type="ARBA" id="ARBA00022670"/>
    </source>
</evidence>
<evidence type="ECO:0000256" key="9">
    <source>
        <dbReference type="PROSITE-ProRule" id="PRU01240"/>
    </source>
</evidence>
<evidence type="ECO:0000256" key="1">
    <source>
        <dbReference type="ARBA" id="ARBA00011073"/>
    </source>
</evidence>
<dbReference type="AlphaFoldDB" id="A0A9P6M4Z3"/>
<dbReference type="OrthoDB" id="10256524at2759"/>
<dbReference type="PANTHER" id="PTHR43806:SF66">
    <property type="entry name" value="SERIN ENDOPEPTIDASE"/>
    <property type="match status" value="1"/>
</dbReference>
<name>A0A9P6M4Z3_MORAP</name>
<keyword evidence="4 9" id="KW-0645">Protease</keyword>
<feature type="active site" description="Charge relay system" evidence="8 9">
    <location>
        <position position="523"/>
    </location>
</feature>
<comment type="similarity">
    <text evidence="1 9 10">Belongs to the peptidase S8 family.</text>
</comment>
<dbReference type="InterPro" id="IPR010435">
    <property type="entry name" value="C5a/SBT2-like_Fn3"/>
</dbReference>
<dbReference type="InterPro" id="IPR036852">
    <property type="entry name" value="Peptidase_S8/S53_dom_sf"/>
</dbReference>
<dbReference type="InterPro" id="IPR023828">
    <property type="entry name" value="Peptidase_S8_Ser-AS"/>
</dbReference>
<feature type="signal peptide" evidence="11">
    <location>
        <begin position="1"/>
        <end position="18"/>
    </location>
</feature>
<evidence type="ECO:0000259" key="14">
    <source>
        <dbReference type="Pfam" id="PF06280"/>
    </source>
</evidence>
<dbReference type="Gene3D" id="3.50.30.30">
    <property type="match status" value="1"/>
</dbReference>
<dbReference type="InterPro" id="IPR023827">
    <property type="entry name" value="Peptidase_S8_Asp-AS"/>
</dbReference>
<dbReference type="CDD" id="cd07489">
    <property type="entry name" value="Peptidases_S8_5"/>
    <property type="match status" value="1"/>
</dbReference>
<dbReference type="InterPro" id="IPR046450">
    <property type="entry name" value="PA_dom_sf"/>
</dbReference>
<dbReference type="Pfam" id="PF06280">
    <property type="entry name" value="fn3_5"/>
    <property type="match status" value="1"/>
</dbReference>
<dbReference type="InterPro" id="IPR034187">
    <property type="entry name" value="Peptidases_S8_5"/>
</dbReference>
<dbReference type="SUPFAM" id="SSF52743">
    <property type="entry name" value="Subtilisin-like"/>
    <property type="match status" value="1"/>
</dbReference>
<dbReference type="InterPro" id="IPR003137">
    <property type="entry name" value="PA_domain"/>
</dbReference>
<evidence type="ECO:0000256" key="5">
    <source>
        <dbReference type="ARBA" id="ARBA00022729"/>
    </source>
</evidence>
<dbReference type="PANTHER" id="PTHR43806">
    <property type="entry name" value="PEPTIDASE S8"/>
    <property type="match status" value="1"/>
</dbReference>
<keyword evidence="6 9" id="KW-0378">Hydrolase</keyword>
<evidence type="ECO:0008006" key="17">
    <source>
        <dbReference type="Google" id="ProtNLM"/>
    </source>
</evidence>
<evidence type="ECO:0000313" key="15">
    <source>
        <dbReference type="EMBL" id="KAF9965729.1"/>
    </source>
</evidence>
<dbReference type="GO" id="GO:0004252">
    <property type="term" value="F:serine-type endopeptidase activity"/>
    <property type="evidence" value="ECO:0007669"/>
    <property type="project" value="UniProtKB-UniRule"/>
</dbReference>
<feature type="domain" description="C5a peptidase/Subtilisin-like protease SBT2-like Fn3-like" evidence="14">
    <location>
        <begin position="597"/>
        <end position="711"/>
    </location>
</feature>
<dbReference type="Pfam" id="PF00082">
    <property type="entry name" value="Peptidase_S8"/>
    <property type="match status" value="1"/>
</dbReference>